<dbReference type="InterPro" id="IPR050190">
    <property type="entry name" value="UPF0213_domain"/>
</dbReference>
<dbReference type="CDD" id="cd10456">
    <property type="entry name" value="GIY-YIG_UPF0213"/>
    <property type="match status" value="1"/>
</dbReference>
<gene>
    <name evidence="3" type="ORF">A3A33_02405</name>
</gene>
<dbReference type="InterPro" id="IPR000305">
    <property type="entry name" value="GIY-YIG_endonuc"/>
</dbReference>
<feature type="domain" description="GIY-YIG" evidence="2">
    <location>
        <begin position="1"/>
        <end position="75"/>
    </location>
</feature>
<dbReference type="Proteomes" id="UP000179047">
    <property type="component" value="Unassembled WGS sequence"/>
</dbReference>
<dbReference type="STRING" id="1802701.A3A33_02405"/>
<protein>
    <recommendedName>
        <fullName evidence="2">GIY-YIG domain-containing protein</fullName>
    </recommendedName>
</protein>
<evidence type="ECO:0000313" key="4">
    <source>
        <dbReference type="Proteomes" id="UP000179047"/>
    </source>
</evidence>
<dbReference type="Pfam" id="PF01541">
    <property type="entry name" value="GIY-YIG"/>
    <property type="match status" value="1"/>
</dbReference>
<sequence length="78" mass="9297">MYFLYILLCKDSSLYTGITTDLKRRFKEHKSGKGSRYARSRGAKKIVYTERFKTRSAALKREFKIKKMDREQKLALIQ</sequence>
<evidence type="ECO:0000313" key="3">
    <source>
        <dbReference type="EMBL" id="OGN28184.1"/>
    </source>
</evidence>
<comment type="similarity">
    <text evidence="1">Belongs to the UPF0213 family.</text>
</comment>
<dbReference type="Gene3D" id="3.40.1440.10">
    <property type="entry name" value="GIY-YIG endonuclease"/>
    <property type="match status" value="1"/>
</dbReference>
<name>A0A1F8GRY8_9BACT</name>
<evidence type="ECO:0000259" key="2">
    <source>
        <dbReference type="PROSITE" id="PS50164"/>
    </source>
</evidence>
<dbReference type="PANTHER" id="PTHR34477">
    <property type="entry name" value="UPF0213 PROTEIN YHBQ"/>
    <property type="match status" value="1"/>
</dbReference>
<evidence type="ECO:0000256" key="1">
    <source>
        <dbReference type="ARBA" id="ARBA00007435"/>
    </source>
</evidence>
<dbReference type="PROSITE" id="PS50164">
    <property type="entry name" value="GIY_YIG"/>
    <property type="match status" value="1"/>
</dbReference>
<dbReference type="EMBL" id="MGKP01000023">
    <property type="protein sequence ID" value="OGN28184.1"/>
    <property type="molecule type" value="Genomic_DNA"/>
</dbReference>
<dbReference type="InterPro" id="IPR035901">
    <property type="entry name" value="GIY-YIG_endonuc_sf"/>
</dbReference>
<accession>A0A1F8GRY8</accession>
<reference evidence="3 4" key="1">
    <citation type="journal article" date="2016" name="Nat. Commun.">
        <title>Thousands of microbial genomes shed light on interconnected biogeochemical processes in an aquifer system.</title>
        <authorList>
            <person name="Anantharaman K."/>
            <person name="Brown C.T."/>
            <person name="Hug L.A."/>
            <person name="Sharon I."/>
            <person name="Castelle C.J."/>
            <person name="Probst A.J."/>
            <person name="Thomas B.C."/>
            <person name="Singh A."/>
            <person name="Wilkins M.J."/>
            <person name="Karaoz U."/>
            <person name="Brodie E.L."/>
            <person name="Williams K.H."/>
            <person name="Hubbard S.S."/>
            <person name="Banfield J.F."/>
        </authorList>
    </citation>
    <scope>NUCLEOTIDE SEQUENCE [LARGE SCALE GENOMIC DNA]</scope>
</reference>
<dbReference type="AlphaFoldDB" id="A0A1F8GRY8"/>
<organism evidence="3 4">
    <name type="scientific">Candidatus Yanofskybacteria bacterium RIFCSPLOWO2_01_FULL_49_25</name>
    <dbReference type="NCBI Taxonomy" id="1802701"/>
    <lineage>
        <taxon>Bacteria</taxon>
        <taxon>Candidatus Yanofskyibacteriota</taxon>
    </lineage>
</organism>
<comment type="caution">
    <text evidence="3">The sequence shown here is derived from an EMBL/GenBank/DDBJ whole genome shotgun (WGS) entry which is preliminary data.</text>
</comment>
<proteinExistence type="inferred from homology"/>
<dbReference type="PANTHER" id="PTHR34477:SF1">
    <property type="entry name" value="UPF0213 PROTEIN YHBQ"/>
    <property type="match status" value="1"/>
</dbReference>
<dbReference type="SUPFAM" id="SSF82771">
    <property type="entry name" value="GIY-YIG endonuclease"/>
    <property type="match status" value="1"/>
</dbReference>